<keyword evidence="2" id="KW-0472">Membrane</keyword>
<organism evidence="3 4">
    <name type="scientific">Mesorhabditis belari</name>
    <dbReference type="NCBI Taxonomy" id="2138241"/>
    <lineage>
        <taxon>Eukaryota</taxon>
        <taxon>Metazoa</taxon>
        <taxon>Ecdysozoa</taxon>
        <taxon>Nematoda</taxon>
        <taxon>Chromadorea</taxon>
        <taxon>Rhabditida</taxon>
        <taxon>Rhabditina</taxon>
        <taxon>Rhabditomorpha</taxon>
        <taxon>Rhabditoidea</taxon>
        <taxon>Rhabditidae</taxon>
        <taxon>Mesorhabditinae</taxon>
        <taxon>Mesorhabditis</taxon>
    </lineage>
</organism>
<evidence type="ECO:0000313" key="3">
    <source>
        <dbReference type="Proteomes" id="UP000887575"/>
    </source>
</evidence>
<feature type="region of interest" description="Disordered" evidence="1">
    <location>
        <begin position="60"/>
        <end position="112"/>
    </location>
</feature>
<sequence length="263" mass="28618">MRKPPAEAMRKGKGAEERKPLTSTINEPGPSKPKATIPPAIPLKLTEELPAKGQVEIIVHQPTITSDPRRHSDDEQKPLRTKSDKGGSVSLAIPDETLAEPLMPGKTGGLKKSLSMTSIRTKLREHRERFNRHQCAGIILFLILGALCNVLSYLASVWAAQLNAEIIQAAVSNEHSMKFQLKKTIVTGPSKYLIGLLNFGGRLLSAIGTVLLVQALVSYCKRRRYNTILKSAAENADDLMSEVHGGITDYAGECCLSCVQALT</sequence>
<protein>
    <submittedName>
        <fullName evidence="4 5">Uncharacterized protein</fullName>
    </submittedName>
</protein>
<feature type="compositionally biased region" description="Basic and acidic residues" evidence="1">
    <location>
        <begin position="67"/>
        <end position="85"/>
    </location>
</feature>
<keyword evidence="2" id="KW-1133">Transmembrane helix</keyword>
<feature type="region of interest" description="Disordered" evidence="1">
    <location>
        <begin position="1"/>
        <end position="45"/>
    </location>
</feature>
<evidence type="ECO:0000313" key="5">
    <source>
        <dbReference type="WBParaSite" id="MBELARI_LOCUS8837"/>
    </source>
</evidence>
<reference evidence="4 5" key="1">
    <citation type="submission" date="2024-02" db="UniProtKB">
        <authorList>
            <consortium name="WormBaseParasite"/>
        </authorList>
    </citation>
    <scope>IDENTIFICATION</scope>
</reference>
<dbReference type="WBParaSite" id="MBELARI_LOCUS8352">
    <property type="protein sequence ID" value="MBELARI_LOCUS8352"/>
    <property type="gene ID" value="MBELARI_LOCUS8352"/>
</dbReference>
<feature type="compositionally biased region" description="Basic and acidic residues" evidence="1">
    <location>
        <begin position="1"/>
        <end position="20"/>
    </location>
</feature>
<evidence type="ECO:0000256" key="1">
    <source>
        <dbReference type="SAM" id="MobiDB-lite"/>
    </source>
</evidence>
<dbReference type="AlphaFoldDB" id="A0AAF3FNL5"/>
<feature type="transmembrane region" description="Helical" evidence="2">
    <location>
        <begin position="135"/>
        <end position="155"/>
    </location>
</feature>
<name>A0AAF3FNL5_9BILA</name>
<evidence type="ECO:0000313" key="4">
    <source>
        <dbReference type="WBParaSite" id="MBELARI_LOCUS8352"/>
    </source>
</evidence>
<dbReference type="WBParaSite" id="MBELARI_LOCUS8837">
    <property type="protein sequence ID" value="MBELARI_LOCUS8837"/>
    <property type="gene ID" value="MBELARI_LOCUS8837"/>
</dbReference>
<keyword evidence="3" id="KW-1185">Reference proteome</keyword>
<evidence type="ECO:0000256" key="2">
    <source>
        <dbReference type="SAM" id="Phobius"/>
    </source>
</evidence>
<keyword evidence="2" id="KW-0812">Transmembrane</keyword>
<dbReference type="Proteomes" id="UP000887575">
    <property type="component" value="Unassembled WGS sequence"/>
</dbReference>
<proteinExistence type="predicted"/>
<accession>A0AAF3FNL5</accession>
<feature type="transmembrane region" description="Helical" evidence="2">
    <location>
        <begin position="199"/>
        <end position="220"/>
    </location>
</feature>